<dbReference type="EMBL" id="LR134406">
    <property type="protein sequence ID" value="VEH69958.1"/>
    <property type="molecule type" value="Genomic_DNA"/>
</dbReference>
<dbReference type="AlphaFoldDB" id="A0A3S4W6M3"/>
<dbReference type="InterPro" id="IPR039424">
    <property type="entry name" value="SBP_5"/>
</dbReference>
<name>A0A3S4W6M3_9ACTN</name>
<dbReference type="RefSeq" id="WP_061787064.1">
    <property type="nucleotide sequence ID" value="NZ_CAURRE010000009.1"/>
</dbReference>
<protein>
    <submittedName>
        <fullName evidence="5">Oligopeptide-binding protein AppA</fullName>
    </submittedName>
</protein>
<dbReference type="GO" id="GO:0015833">
    <property type="term" value="P:peptide transport"/>
    <property type="evidence" value="ECO:0007669"/>
    <property type="project" value="TreeGrafter"/>
</dbReference>
<keyword evidence="6" id="KW-1185">Reference proteome</keyword>
<keyword evidence="3" id="KW-0732">Signal</keyword>
<evidence type="ECO:0000259" key="4">
    <source>
        <dbReference type="Pfam" id="PF00496"/>
    </source>
</evidence>
<dbReference type="PANTHER" id="PTHR30290:SF9">
    <property type="entry name" value="OLIGOPEPTIDE-BINDING PROTEIN APPA"/>
    <property type="match status" value="1"/>
</dbReference>
<evidence type="ECO:0000313" key="6">
    <source>
        <dbReference type="Proteomes" id="UP000273044"/>
    </source>
</evidence>
<evidence type="ECO:0000313" key="5">
    <source>
        <dbReference type="EMBL" id="VEH69958.1"/>
    </source>
</evidence>
<dbReference type="GO" id="GO:1904680">
    <property type="term" value="F:peptide transmembrane transporter activity"/>
    <property type="evidence" value="ECO:0007669"/>
    <property type="project" value="TreeGrafter"/>
</dbReference>
<organism evidence="5 6">
    <name type="scientific">Arachnia propionica</name>
    <dbReference type="NCBI Taxonomy" id="1750"/>
    <lineage>
        <taxon>Bacteria</taxon>
        <taxon>Bacillati</taxon>
        <taxon>Actinomycetota</taxon>
        <taxon>Actinomycetes</taxon>
        <taxon>Propionibacteriales</taxon>
        <taxon>Propionibacteriaceae</taxon>
        <taxon>Arachnia</taxon>
    </lineage>
</organism>
<feature type="domain" description="Solute-binding protein family 5" evidence="4">
    <location>
        <begin position="97"/>
        <end position="441"/>
    </location>
</feature>
<dbReference type="CDD" id="cd08518">
    <property type="entry name" value="PBP2_NikA_DppA_OppA_like_19"/>
    <property type="match status" value="1"/>
</dbReference>
<reference evidence="5 6" key="1">
    <citation type="submission" date="2018-12" db="EMBL/GenBank/DDBJ databases">
        <authorList>
            <consortium name="Pathogen Informatics"/>
        </authorList>
    </citation>
    <scope>NUCLEOTIDE SEQUENCE [LARGE SCALE GENOMIC DNA]</scope>
    <source>
        <strain evidence="5 6">NCTC12967</strain>
    </source>
</reference>
<sequence>MPKPTTPKPTRRAVLAGMSGAAALTAIFPLPGCSSQNSPSGTESVPLPERLTNRQEVVIAMDPSTVKAPFDPVKGFGETGVLLFNSPLLTADEKNQIVNDVATGYEVSPDGLVWTFKIRTDIKFTDGTALTAEDVAFTYNQAKEAAKVSLPGFDTAVATGTDTVELRLTAPSSTLLYTAATLGIVPKSTYSDGFGDNPVGSGPWKFGHYTQGQQLILERNDNYHGTKAKFAKATLLLMESDAALAAAQSGQVDLACVYPALSSQQVPGFSLTSLPTFGYRVISLPCETPGAYEVEGQSVGNAVTSDPVIRKAMATALNREQIVKDCLLGYGEVAFDIFDAFPWGIKQETASLKDGDVAGAEAMLDQAGWAKSEGGIREKNGTKASFTLMYPPNDSGRQAIAEAFKAQMTQIGIDVELHGTDFTSMQDRNRKDAVVLGGGRLNPYHEYNMLSGTLARKKGWSNIACYSNEQVQANLDAALAATDQESANKFWHAALWDGTNGGSILGDNPYLVVGYIHHNYFVRNGLDIGTQRVHPHDHFLQVINNLNTWDVKAS</sequence>
<dbReference type="Gene3D" id="3.10.105.10">
    <property type="entry name" value="Dipeptide-binding Protein, Domain 3"/>
    <property type="match status" value="1"/>
</dbReference>
<evidence type="ECO:0000256" key="1">
    <source>
        <dbReference type="ARBA" id="ARBA00005695"/>
    </source>
</evidence>
<evidence type="ECO:0000256" key="2">
    <source>
        <dbReference type="ARBA" id="ARBA00022448"/>
    </source>
</evidence>
<dbReference type="SUPFAM" id="SSF53850">
    <property type="entry name" value="Periplasmic binding protein-like II"/>
    <property type="match status" value="1"/>
</dbReference>
<dbReference type="Proteomes" id="UP000273044">
    <property type="component" value="Chromosome"/>
</dbReference>
<keyword evidence="2" id="KW-0813">Transport</keyword>
<proteinExistence type="inferred from homology"/>
<gene>
    <name evidence="5" type="primary">appA</name>
    <name evidence="5" type="ORF">NCTC12967_01239</name>
</gene>
<accession>A0A3S4W6M3</accession>
<dbReference type="Gene3D" id="3.40.190.10">
    <property type="entry name" value="Periplasmic binding protein-like II"/>
    <property type="match status" value="1"/>
</dbReference>
<dbReference type="PANTHER" id="PTHR30290">
    <property type="entry name" value="PERIPLASMIC BINDING COMPONENT OF ABC TRANSPORTER"/>
    <property type="match status" value="1"/>
</dbReference>
<dbReference type="Pfam" id="PF00496">
    <property type="entry name" value="SBP_bac_5"/>
    <property type="match status" value="1"/>
</dbReference>
<comment type="similarity">
    <text evidence="1">Belongs to the bacterial solute-binding protein 5 family.</text>
</comment>
<evidence type="ECO:0000256" key="3">
    <source>
        <dbReference type="ARBA" id="ARBA00022729"/>
    </source>
</evidence>
<dbReference type="InterPro" id="IPR000914">
    <property type="entry name" value="SBP_5_dom"/>
</dbReference>
<dbReference type="GeneID" id="64406716"/>